<evidence type="ECO:0000259" key="1">
    <source>
        <dbReference type="Pfam" id="PF07727"/>
    </source>
</evidence>
<dbReference type="Proteomes" id="UP000321393">
    <property type="component" value="Unassembled WGS sequence"/>
</dbReference>
<proteinExistence type="predicted"/>
<dbReference type="SUPFAM" id="SSF56672">
    <property type="entry name" value="DNA/RNA polymerases"/>
    <property type="match status" value="1"/>
</dbReference>
<dbReference type="Pfam" id="PF07727">
    <property type="entry name" value="RVT_2"/>
    <property type="match status" value="1"/>
</dbReference>
<reference evidence="4 5" key="1">
    <citation type="submission" date="2019-08" db="EMBL/GenBank/DDBJ databases">
        <title>Draft genome sequences of two oriental melons (Cucumis melo L. var makuwa).</title>
        <authorList>
            <person name="Kwon S.-Y."/>
        </authorList>
    </citation>
    <scope>NUCLEOTIDE SEQUENCE [LARGE SCALE GENOMIC DNA]</scope>
    <source>
        <strain evidence="5">cv. Chang Bougi</strain>
        <strain evidence="4">cv. SW 3</strain>
        <tissue evidence="2">Leaf</tissue>
    </source>
</reference>
<accession>A0A5A7VF03</accession>
<evidence type="ECO:0000313" key="3">
    <source>
        <dbReference type="EMBL" id="TYJ96520.1"/>
    </source>
</evidence>
<dbReference type="OrthoDB" id="2012657at2759"/>
<dbReference type="Proteomes" id="UP000321947">
    <property type="component" value="Unassembled WGS sequence"/>
</dbReference>
<evidence type="ECO:0000313" key="2">
    <source>
        <dbReference type="EMBL" id="KAA0065780.1"/>
    </source>
</evidence>
<dbReference type="AlphaFoldDB" id="A0A5A7VF03"/>
<feature type="domain" description="Reverse transcriptase Ty1/copia-type" evidence="1">
    <location>
        <begin position="41"/>
        <end position="126"/>
    </location>
</feature>
<comment type="caution">
    <text evidence="2">The sequence shown here is derived from an EMBL/GenBank/DDBJ whole genome shotgun (WGS) entry which is preliminary data.</text>
</comment>
<evidence type="ECO:0000313" key="5">
    <source>
        <dbReference type="Proteomes" id="UP000321947"/>
    </source>
</evidence>
<protein>
    <submittedName>
        <fullName evidence="2 3">Mitochondrial protein</fullName>
    </submittedName>
</protein>
<gene>
    <name evidence="3" type="ORF">E5676_scaffold546G001700</name>
    <name evidence="2" type="ORF">E6C27_scaffold37G00740</name>
</gene>
<dbReference type="EMBL" id="SSTD01019467">
    <property type="protein sequence ID" value="TYJ96520.1"/>
    <property type="molecule type" value="Genomic_DNA"/>
</dbReference>
<dbReference type="EMBL" id="SSTE01001190">
    <property type="protein sequence ID" value="KAA0065780.1"/>
    <property type="molecule type" value="Genomic_DNA"/>
</dbReference>
<dbReference type="InterPro" id="IPR013103">
    <property type="entry name" value="RVT_2"/>
</dbReference>
<name>A0A5A7VF03_CUCMM</name>
<evidence type="ECO:0000313" key="4">
    <source>
        <dbReference type="Proteomes" id="UP000321393"/>
    </source>
</evidence>
<dbReference type="InterPro" id="IPR043502">
    <property type="entry name" value="DNA/RNA_pol_sf"/>
</dbReference>
<organism evidence="2 4">
    <name type="scientific">Cucumis melo var. makuwa</name>
    <name type="common">Oriental melon</name>
    <dbReference type="NCBI Taxonomy" id="1194695"/>
    <lineage>
        <taxon>Eukaryota</taxon>
        <taxon>Viridiplantae</taxon>
        <taxon>Streptophyta</taxon>
        <taxon>Embryophyta</taxon>
        <taxon>Tracheophyta</taxon>
        <taxon>Spermatophyta</taxon>
        <taxon>Magnoliopsida</taxon>
        <taxon>eudicotyledons</taxon>
        <taxon>Gunneridae</taxon>
        <taxon>Pentapetalae</taxon>
        <taxon>rosids</taxon>
        <taxon>fabids</taxon>
        <taxon>Cucurbitales</taxon>
        <taxon>Cucurbitaceae</taxon>
        <taxon>Benincaseae</taxon>
        <taxon>Cucumis</taxon>
    </lineage>
</organism>
<sequence>MFFPTSFCTSGYPFPMKFSFSPTYLCVGSTPVSCSSFYSPYTQGIVLLLLYVDDMIITGNNPHVIYDLQHYLSQHFEMKYLGSLNYFLGLKVSRRSNEYLLSQVKYALDLLVHSGIKDSNTTSTPLDPNVHLTPYDGVPLEDVSPC</sequence>